<dbReference type="EMBL" id="VTPC01090354">
    <property type="protein sequence ID" value="KAF2883576.1"/>
    <property type="molecule type" value="Genomic_DNA"/>
</dbReference>
<comment type="caution">
    <text evidence="2">The sequence shown here is derived from an EMBL/GenBank/DDBJ whole genome shotgun (WGS) entry which is preliminary data.</text>
</comment>
<feature type="compositionally biased region" description="Basic and acidic residues" evidence="1">
    <location>
        <begin position="70"/>
        <end position="83"/>
    </location>
</feature>
<accession>A0A8K0G2G5</accession>
<gene>
    <name evidence="2" type="ORF">ILUMI_22594</name>
</gene>
<evidence type="ECO:0000313" key="2">
    <source>
        <dbReference type="EMBL" id="KAF2883576.1"/>
    </source>
</evidence>
<dbReference type="AlphaFoldDB" id="A0A8K0G2G5"/>
<reference evidence="2" key="1">
    <citation type="submission" date="2019-08" db="EMBL/GenBank/DDBJ databases">
        <title>The genome of the North American firefly Photinus pyralis.</title>
        <authorList>
            <consortium name="Photinus pyralis genome working group"/>
            <person name="Fallon T.R."/>
            <person name="Sander Lower S.E."/>
            <person name="Weng J.-K."/>
        </authorList>
    </citation>
    <scope>NUCLEOTIDE SEQUENCE</scope>
    <source>
        <strain evidence="2">TRF0915ILg1</strain>
        <tissue evidence="2">Whole body</tissue>
    </source>
</reference>
<dbReference type="Proteomes" id="UP000801492">
    <property type="component" value="Unassembled WGS sequence"/>
</dbReference>
<organism evidence="2 3">
    <name type="scientific">Ignelater luminosus</name>
    <name type="common">Cucubano</name>
    <name type="synonym">Pyrophorus luminosus</name>
    <dbReference type="NCBI Taxonomy" id="2038154"/>
    <lineage>
        <taxon>Eukaryota</taxon>
        <taxon>Metazoa</taxon>
        <taxon>Ecdysozoa</taxon>
        <taxon>Arthropoda</taxon>
        <taxon>Hexapoda</taxon>
        <taxon>Insecta</taxon>
        <taxon>Pterygota</taxon>
        <taxon>Neoptera</taxon>
        <taxon>Endopterygota</taxon>
        <taxon>Coleoptera</taxon>
        <taxon>Polyphaga</taxon>
        <taxon>Elateriformia</taxon>
        <taxon>Elateroidea</taxon>
        <taxon>Elateridae</taxon>
        <taxon>Agrypninae</taxon>
        <taxon>Pyrophorini</taxon>
        <taxon>Ignelater</taxon>
    </lineage>
</organism>
<evidence type="ECO:0000313" key="3">
    <source>
        <dbReference type="Proteomes" id="UP000801492"/>
    </source>
</evidence>
<proteinExistence type="predicted"/>
<keyword evidence="3" id="KW-1185">Reference proteome</keyword>
<sequence>MSAKNGPNEQFDDSDRNPDFSPDDPGPSVRRFSVFNSSAEISLLVQSDSESDDGEQKQTVVKKQVVKKRAREEREEEPTHPEEDSFTDD</sequence>
<dbReference type="OrthoDB" id="10548013at2759"/>
<protein>
    <submittedName>
        <fullName evidence="2">Uncharacterized protein</fullName>
    </submittedName>
</protein>
<feature type="region of interest" description="Disordered" evidence="1">
    <location>
        <begin position="1"/>
        <end position="31"/>
    </location>
</feature>
<name>A0A8K0G2G5_IGNLU</name>
<feature type="region of interest" description="Disordered" evidence="1">
    <location>
        <begin position="45"/>
        <end position="89"/>
    </location>
</feature>
<evidence type="ECO:0000256" key="1">
    <source>
        <dbReference type="SAM" id="MobiDB-lite"/>
    </source>
</evidence>